<dbReference type="InterPro" id="IPR001810">
    <property type="entry name" value="F-box_dom"/>
</dbReference>
<evidence type="ECO:0000259" key="1">
    <source>
        <dbReference type="PROSITE" id="PS50181"/>
    </source>
</evidence>
<evidence type="ECO:0000313" key="3">
    <source>
        <dbReference type="Proteomes" id="UP000012174"/>
    </source>
</evidence>
<accession>M7SUU9</accession>
<reference evidence="3" key="1">
    <citation type="journal article" date="2013" name="Genome Announc.">
        <title>Draft genome sequence of the grapevine dieback fungus Eutypa lata UCR-EL1.</title>
        <authorList>
            <person name="Blanco-Ulate B."/>
            <person name="Rolshausen P.E."/>
            <person name="Cantu D."/>
        </authorList>
    </citation>
    <scope>NUCLEOTIDE SEQUENCE [LARGE SCALE GENOMIC DNA]</scope>
    <source>
        <strain evidence="3">UCR-EL1</strain>
    </source>
</reference>
<protein>
    <submittedName>
        <fullName evidence="2">Putative f-box domain containing protein</fullName>
    </submittedName>
</protein>
<name>M7SUU9_EUTLA</name>
<keyword evidence="3" id="KW-1185">Reference proteome</keyword>
<dbReference type="PROSITE" id="PS50181">
    <property type="entry name" value="FBOX"/>
    <property type="match status" value="1"/>
</dbReference>
<sequence>MADSRPWDTINTRTTTFCSLCGVLVDPWQDDLTVHPELNWLNEVRVVRTTRMVSDPFVTGVGYLNFHQEVCAPRDAARRYDEEHDQGQDDEDGGLGSFLQAHSHFNTSHEYWCYVFHDACWELLRDRIDPQRQIPANVVGRHLFALLYNTPTNGDGTLVPGHDYGGASQFQRPSRYGYFTVVNASKLPYLTGDPREALQNDKDHLWEAIEAASTPFKLPDSKLGNYSDSDIFCSLPNEIVMFIFEHLTSADLCNFRLASRYVADLSSPNLLPQDFWASRFGLGFEMDFVLAGPFFPQPPAPVDWRQLYIKAKATLSDSELFPGFRNRKRIWGNLHNISDALQLRIANEEWISATPYQDTNAFNLCFDMDFGGANGQLLRQLTRVDMFLTNKGRSAEFRLRGRVDCGSYPKPLDYVTIEPKKGELFTAFCAKVESPGSYFSAFGGRSQVISDNSLTEFSSQSPDIPHSLPITEEMLKSAEEMMAYPRGFAFTAADLHNVKRIRVSLGGGVGGEGRSSHSRSEKNISGLWLEYHDSQTPAILGQWQWGSQKHQPHEEDSLMRELELELEPGDRVTQMTTWHDYTNSYKRVKFGPIVKLRLGTARGITKDFLNPLSTTGKVCLFYRENPYEELHAILWGCNYEWDHVRALYASKAAGTRGRDPFVMVPSGPRSPAGAPWMVTEKAFLVETTRDGRRPNPVVAIEVSYKDLGSEPAGLTLVYAEDDAAEVTLGARGRRAQRIDLLPGEALTRMEVGLLRGNKVATLSFHTSANRVLYFRDNQGQAQLLHAKAAYRLAADDTAAATTTTDEEPSGSHCKNAKEIVCADGVAPGGAVEDEVKMIRVEDHPHSGPFVGFWAVPKRRDRSLRYLMFGPIFEALGGEGE</sequence>
<dbReference type="CDD" id="cd09917">
    <property type="entry name" value="F-box_SF"/>
    <property type="match status" value="1"/>
</dbReference>
<dbReference type="KEGG" id="ela:UCREL1_4978"/>
<organism evidence="2 3">
    <name type="scientific">Eutypa lata (strain UCR-EL1)</name>
    <name type="common">Grapevine dieback disease fungus</name>
    <name type="synonym">Eutypa armeniacae</name>
    <dbReference type="NCBI Taxonomy" id="1287681"/>
    <lineage>
        <taxon>Eukaryota</taxon>
        <taxon>Fungi</taxon>
        <taxon>Dikarya</taxon>
        <taxon>Ascomycota</taxon>
        <taxon>Pezizomycotina</taxon>
        <taxon>Sordariomycetes</taxon>
        <taxon>Xylariomycetidae</taxon>
        <taxon>Xylariales</taxon>
        <taxon>Diatrypaceae</taxon>
        <taxon>Eutypa</taxon>
    </lineage>
</organism>
<dbReference type="HOGENOM" id="CLU_327057_0_0_1"/>
<dbReference type="AlphaFoldDB" id="M7SUU9"/>
<dbReference type="Pfam" id="PF12937">
    <property type="entry name" value="F-box-like"/>
    <property type="match status" value="1"/>
</dbReference>
<proteinExistence type="predicted"/>
<dbReference type="EMBL" id="KB706316">
    <property type="protein sequence ID" value="EMR68037.1"/>
    <property type="molecule type" value="Genomic_DNA"/>
</dbReference>
<dbReference type="SUPFAM" id="SSF81383">
    <property type="entry name" value="F-box domain"/>
    <property type="match status" value="1"/>
</dbReference>
<feature type="domain" description="F-box" evidence="1">
    <location>
        <begin position="229"/>
        <end position="279"/>
    </location>
</feature>
<dbReference type="Proteomes" id="UP000012174">
    <property type="component" value="Unassembled WGS sequence"/>
</dbReference>
<dbReference type="Gene3D" id="1.20.1280.50">
    <property type="match status" value="1"/>
</dbReference>
<dbReference type="eggNOG" id="ENOG502SR83">
    <property type="taxonomic scope" value="Eukaryota"/>
</dbReference>
<dbReference type="InterPro" id="IPR036047">
    <property type="entry name" value="F-box-like_dom_sf"/>
</dbReference>
<dbReference type="OrthoDB" id="4751609at2759"/>
<evidence type="ECO:0000313" key="2">
    <source>
        <dbReference type="EMBL" id="EMR68037.1"/>
    </source>
</evidence>
<gene>
    <name evidence="2" type="ORF">UCREL1_4978</name>
</gene>